<dbReference type="EMBL" id="CAJNNV010021945">
    <property type="protein sequence ID" value="CAE8607670.1"/>
    <property type="molecule type" value="Genomic_DNA"/>
</dbReference>
<protein>
    <submittedName>
        <fullName evidence="1">Uncharacterized protein</fullName>
    </submittedName>
</protein>
<name>A0A813FBD3_POLGL</name>
<gene>
    <name evidence="1" type="ORF">PGLA1383_LOCUS25585</name>
</gene>
<dbReference type="Proteomes" id="UP000654075">
    <property type="component" value="Unassembled WGS sequence"/>
</dbReference>
<sequence>MLLKEGLVNDGDHVIYLDGDTNHFMQRILDAASDEIDFQTYWQEHCEYSWTKGDVFARFGVNWDDPHYGLTGQIAANIFRLIVNSRTRNLLQTWENLMMDWRLVLTTQA</sequence>
<evidence type="ECO:0000313" key="1">
    <source>
        <dbReference type="EMBL" id="CAE8607670.1"/>
    </source>
</evidence>
<comment type="caution">
    <text evidence="1">The sequence shown here is derived from an EMBL/GenBank/DDBJ whole genome shotgun (WGS) entry which is preliminary data.</text>
</comment>
<evidence type="ECO:0000313" key="2">
    <source>
        <dbReference type="Proteomes" id="UP000654075"/>
    </source>
</evidence>
<keyword evidence="2" id="KW-1185">Reference proteome</keyword>
<dbReference type="AlphaFoldDB" id="A0A813FBD3"/>
<accession>A0A813FBD3</accession>
<organism evidence="1 2">
    <name type="scientific">Polarella glacialis</name>
    <name type="common">Dinoflagellate</name>
    <dbReference type="NCBI Taxonomy" id="89957"/>
    <lineage>
        <taxon>Eukaryota</taxon>
        <taxon>Sar</taxon>
        <taxon>Alveolata</taxon>
        <taxon>Dinophyceae</taxon>
        <taxon>Suessiales</taxon>
        <taxon>Suessiaceae</taxon>
        <taxon>Polarella</taxon>
    </lineage>
</organism>
<proteinExistence type="predicted"/>
<reference evidence="1" key="1">
    <citation type="submission" date="2021-02" db="EMBL/GenBank/DDBJ databases">
        <authorList>
            <person name="Dougan E. K."/>
            <person name="Rhodes N."/>
            <person name="Thang M."/>
            <person name="Chan C."/>
        </authorList>
    </citation>
    <scope>NUCLEOTIDE SEQUENCE</scope>
</reference>